<dbReference type="Gene3D" id="3.40.50.1360">
    <property type="match status" value="1"/>
</dbReference>
<sequence length="235" mass="26546">MEEVGTMTNLKKFKNKEELLEELSSDIVELLQDEIEEKGKASLLVSGGSTPKPLFQKLSNIDIPWEKVIISLVDDRWLEPTHKDSNELLVKENLMQNFASKAKFVGMFIEGKTAYESDEDCSLTYEDNVFPFDVIILGMGGDSHTASLFPENEKLKEAYDLKNENLCISIKPDTAPYDRMSLTLGAILSAKNIILHIEGEEKLKVYEEALNSKDIFKTPISAVLNNERLIEVYHA</sequence>
<comment type="catalytic activity">
    <reaction evidence="1 7">
        <text>6-phospho-D-glucono-1,5-lactone + H2O = 6-phospho-D-gluconate + H(+)</text>
        <dbReference type="Rhea" id="RHEA:12556"/>
        <dbReference type="ChEBI" id="CHEBI:15377"/>
        <dbReference type="ChEBI" id="CHEBI:15378"/>
        <dbReference type="ChEBI" id="CHEBI:57955"/>
        <dbReference type="ChEBI" id="CHEBI:58759"/>
        <dbReference type="EC" id="3.1.1.31"/>
    </reaction>
</comment>
<evidence type="ECO:0000256" key="6">
    <source>
        <dbReference type="ARBA" id="ARBA00020337"/>
    </source>
</evidence>
<gene>
    <name evidence="7 9" type="primary">pgl</name>
    <name evidence="9" type="ORF">FDK22_11985</name>
</gene>
<dbReference type="InterPro" id="IPR037171">
    <property type="entry name" value="NagB/RpiA_transferase-like"/>
</dbReference>
<dbReference type="PANTHER" id="PTHR11054">
    <property type="entry name" value="6-PHOSPHOGLUCONOLACTONASE"/>
    <property type="match status" value="1"/>
</dbReference>
<dbReference type="GO" id="GO:0006098">
    <property type="term" value="P:pentose-phosphate shunt"/>
    <property type="evidence" value="ECO:0007669"/>
    <property type="project" value="UniProtKB-UniPathway"/>
</dbReference>
<evidence type="ECO:0000259" key="8">
    <source>
        <dbReference type="Pfam" id="PF01182"/>
    </source>
</evidence>
<evidence type="ECO:0000256" key="2">
    <source>
        <dbReference type="ARBA" id="ARBA00002681"/>
    </source>
</evidence>
<dbReference type="OrthoDB" id="9810967at2"/>
<dbReference type="UniPathway" id="UPA00115">
    <property type="reaction ID" value="UER00409"/>
</dbReference>
<protein>
    <recommendedName>
        <fullName evidence="6 7">6-phosphogluconolactonase</fullName>
        <shortName evidence="7">6PGL</shortName>
        <ecNumber evidence="5 7">3.1.1.31</ecNumber>
    </recommendedName>
</protein>
<dbReference type="NCBIfam" id="TIGR01198">
    <property type="entry name" value="pgl"/>
    <property type="match status" value="1"/>
</dbReference>
<dbReference type="GO" id="GO:0005975">
    <property type="term" value="P:carbohydrate metabolic process"/>
    <property type="evidence" value="ECO:0007669"/>
    <property type="project" value="UniProtKB-UniRule"/>
</dbReference>
<dbReference type="CDD" id="cd01400">
    <property type="entry name" value="6PGL"/>
    <property type="match status" value="1"/>
</dbReference>
<dbReference type="EC" id="3.1.1.31" evidence="5 7"/>
<dbReference type="GO" id="GO:0017057">
    <property type="term" value="F:6-phosphogluconolactonase activity"/>
    <property type="evidence" value="ECO:0007669"/>
    <property type="project" value="UniProtKB-UniRule"/>
</dbReference>
<dbReference type="EMBL" id="VANU01000005">
    <property type="protein sequence ID" value="TLP36957.1"/>
    <property type="molecule type" value="Genomic_DNA"/>
</dbReference>
<evidence type="ECO:0000313" key="9">
    <source>
        <dbReference type="EMBL" id="TLP36957.1"/>
    </source>
</evidence>
<evidence type="ECO:0000256" key="7">
    <source>
        <dbReference type="RuleBase" id="RU365095"/>
    </source>
</evidence>
<evidence type="ECO:0000313" key="10">
    <source>
        <dbReference type="Proteomes" id="UP000308901"/>
    </source>
</evidence>
<comment type="similarity">
    <text evidence="4 7">Belongs to the glucosamine/galactosamine-6-phosphate isomerase family. 6-phosphogluconolactonase subfamily.</text>
</comment>
<keyword evidence="10" id="KW-1185">Reference proteome</keyword>
<feature type="domain" description="Glucosamine/galactosamine-6-phosphate isomerase" evidence="8">
    <location>
        <begin position="15"/>
        <end position="227"/>
    </location>
</feature>
<comment type="caution">
    <text evidence="9">The sequence shown here is derived from an EMBL/GenBank/DDBJ whole genome shotgun (WGS) entry which is preliminary data.</text>
</comment>
<comment type="pathway">
    <text evidence="3 7">Carbohydrate degradation; pentose phosphate pathway; D-ribulose 5-phosphate from D-glucose 6-phosphate (oxidative stage): step 2/3.</text>
</comment>
<dbReference type="PANTHER" id="PTHR11054:SF0">
    <property type="entry name" value="6-PHOSPHOGLUCONOLACTONASE"/>
    <property type="match status" value="1"/>
</dbReference>
<evidence type="ECO:0000256" key="3">
    <source>
        <dbReference type="ARBA" id="ARBA00004961"/>
    </source>
</evidence>
<dbReference type="InterPro" id="IPR005900">
    <property type="entry name" value="6-phosphogluconolactonase_DevB"/>
</dbReference>
<comment type="function">
    <text evidence="2 7">Hydrolysis of 6-phosphogluconolactone to 6-phosphogluconate.</text>
</comment>
<dbReference type="Pfam" id="PF01182">
    <property type="entry name" value="Glucosamine_iso"/>
    <property type="match status" value="1"/>
</dbReference>
<dbReference type="AlphaFoldDB" id="A0A5R8XZD5"/>
<evidence type="ECO:0000256" key="4">
    <source>
        <dbReference type="ARBA" id="ARBA00010662"/>
    </source>
</evidence>
<dbReference type="SUPFAM" id="SSF100950">
    <property type="entry name" value="NagB/RpiA/CoA transferase-like"/>
    <property type="match status" value="1"/>
</dbReference>
<reference evidence="9 10" key="1">
    <citation type="submission" date="2019-05" db="EMBL/GenBank/DDBJ databases">
        <title>Arcobacter sp. nov., isolated from sea sediment.</title>
        <authorList>
            <person name="Kim W."/>
        </authorList>
    </citation>
    <scope>NUCLEOTIDE SEQUENCE [LARGE SCALE GENOMIC DNA]</scope>
    <source>
        <strain evidence="9 10">CAU 1517</strain>
    </source>
</reference>
<dbReference type="Proteomes" id="UP000308901">
    <property type="component" value="Unassembled WGS sequence"/>
</dbReference>
<proteinExistence type="inferred from homology"/>
<name>A0A5R8XZD5_9BACT</name>
<keyword evidence="7 9" id="KW-0378">Hydrolase</keyword>
<evidence type="ECO:0000256" key="1">
    <source>
        <dbReference type="ARBA" id="ARBA00000832"/>
    </source>
</evidence>
<accession>A0A5R8XZD5</accession>
<organism evidence="9 10">
    <name type="scientific">Arcobacter arenosus</name>
    <dbReference type="NCBI Taxonomy" id="2576037"/>
    <lineage>
        <taxon>Bacteria</taxon>
        <taxon>Pseudomonadati</taxon>
        <taxon>Campylobacterota</taxon>
        <taxon>Epsilonproteobacteria</taxon>
        <taxon>Campylobacterales</taxon>
        <taxon>Arcobacteraceae</taxon>
        <taxon>Arcobacter</taxon>
    </lineage>
</organism>
<dbReference type="InterPro" id="IPR006148">
    <property type="entry name" value="Glc/Gal-6P_isomerase"/>
</dbReference>
<evidence type="ECO:0000256" key="5">
    <source>
        <dbReference type="ARBA" id="ARBA00013198"/>
    </source>
</evidence>
<dbReference type="InterPro" id="IPR039104">
    <property type="entry name" value="6PGL"/>
</dbReference>